<comment type="similarity">
    <text evidence="2">Belongs to the polysaccharide lyase 1 family.</text>
</comment>
<evidence type="ECO:0000313" key="6">
    <source>
        <dbReference type="Proteomes" id="UP001589776"/>
    </source>
</evidence>
<evidence type="ECO:0000256" key="3">
    <source>
        <dbReference type="SAM" id="SignalP"/>
    </source>
</evidence>
<evidence type="ECO:0000259" key="4">
    <source>
        <dbReference type="SMART" id="SM00656"/>
    </source>
</evidence>
<dbReference type="PANTHER" id="PTHR31683">
    <property type="entry name" value="PECTATE LYASE 18-RELATED"/>
    <property type="match status" value="1"/>
</dbReference>
<keyword evidence="3" id="KW-0732">Signal</keyword>
<accession>A0ABV6DI17</accession>
<dbReference type="SMART" id="SM00656">
    <property type="entry name" value="Amb_all"/>
    <property type="match status" value="1"/>
</dbReference>
<dbReference type="InterPro" id="IPR012334">
    <property type="entry name" value="Pectin_lyas_fold"/>
</dbReference>
<dbReference type="Proteomes" id="UP001589776">
    <property type="component" value="Unassembled WGS sequence"/>
</dbReference>
<feature type="signal peptide" evidence="3">
    <location>
        <begin position="1"/>
        <end position="23"/>
    </location>
</feature>
<protein>
    <recommendedName>
        <fullName evidence="4">Pectate lyase domain-containing protein</fullName>
    </recommendedName>
</protein>
<dbReference type="Gene3D" id="2.160.20.10">
    <property type="entry name" value="Single-stranded right-handed beta-helix, Pectin lyase-like"/>
    <property type="match status" value="1"/>
</dbReference>
<reference evidence="5 6" key="1">
    <citation type="submission" date="2024-09" db="EMBL/GenBank/DDBJ databases">
        <authorList>
            <person name="Sun Q."/>
            <person name="Mori K."/>
        </authorList>
    </citation>
    <scope>NUCLEOTIDE SEQUENCE [LARGE SCALE GENOMIC DNA]</scope>
    <source>
        <strain evidence="5 6">CCM 7759</strain>
    </source>
</reference>
<evidence type="ECO:0000313" key="5">
    <source>
        <dbReference type="EMBL" id="MFC0212262.1"/>
    </source>
</evidence>
<keyword evidence="2" id="KW-0964">Secreted</keyword>
<dbReference type="InterPro" id="IPR045032">
    <property type="entry name" value="PEL"/>
</dbReference>
<keyword evidence="6" id="KW-1185">Reference proteome</keyword>
<gene>
    <name evidence="5" type="ORF">ACFFK0_07280</name>
</gene>
<dbReference type="SUPFAM" id="SSF51126">
    <property type="entry name" value="Pectin lyase-like"/>
    <property type="match status" value="1"/>
</dbReference>
<keyword evidence="2" id="KW-0624">Polysaccharide degradation</keyword>
<evidence type="ECO:0000256" key="1">
    <source>
        <dbReference type="ARBA" id="ARBA00023239"/>
    </source>
</evidence>
<comment type="caution">
    <text evidence="5">The sequence shown here is derived from an EMBL/GenBank/DDBJ whole genome shotgun (WGS) entry which is preliminary data.</text>
</comment>
<proteinExistence type="inferred from homology"/>
<evidence type="ECO:0000256" key="2">
    <source>
        <dbReference type="RuleBase" id="RU361173"/>
    </source>
</evidence>
<feature type="domain" description="Pectate lyase" evidence="4">
    <location>
        <begin position="77"/>
        <end position="411"/>
    </location>
</feature>
<name>A0ABV6DI17_9BACL</name>
<dbReference type="PANTHER" id="PTHR31683:SF18">
    <property type="entry name" value="PECTATE LYASE 21-RELATED"/>
    <property type="match status" value="1"/>
</dbReference>
<keyword evidence="1 2" id="KW-0456">Lyase</keyword>
<sequence length="553" mass="61112">MMMRKILSSLVMGSLMVTSSYMAAGSNVEAAVITSIPNTNKVEKRFDTSFLSVPGYASLGVNDRSQYVGTPYYRTVSNGREFLQAILDASKGTVKVIEVTGDINLGWTELALDSTERSKYSFVSNYPKPSNGFTNPLLIASGVSKLNISNVDGLTIFSTSGQTIRHAEIKLQASANDIVIRNLKFDEMWQWDDSGQHKEVGWSFIKVNGANNVWIDHCKFTIAADGMIDMENGASNVTFSWNEFGLEADQNPDVTSSVYQSIHYMEQKYAAGTLNPSTSVYYKMRNEGATPNEIMAYAAYHSKVHLVGSGDKDYTNYVSPAGVEVKDGNQRLRLTMAYNRYTNVGQRLPMIRQGTGHVFNNFFDNSSHQSVLDSVYAISKYGGDKLARAVNARNGASIAADTNVYNAFNEPLIGAERQGDDTGNMSAPFNELFKDAINHSLIVNSKITNSSGSYIGSSWDNNGDNLFTKGFKWYDKSTIGNWAWSSHIVGVENMSKTNPPSTPFTFTYDYNEQLPYAYKTVPLNSVVPTVAQYAGISKKVRFSAADWLKTNYN</sequence>
<dbReference type="Pfam" id="PF00544">
    <property type="entry name" value="Pectate_lyase_4"/>
    <property type="match status" value="1"/>
</dbReference>
<keyword evidence="2" id="KW-0119">Carbohydrate metabolism</keyword>
<dbReference type="InterPro" id="IPR002022">
    <property type="entry name" value="Pec_lyase"/>
</dbReference>
<dbReference type="RefSeq" id="WP_377469387.1">
    <property type="nucleotide sequence ID" value="NZ_JBHLWN010000027.1"/>
</dbReference>
<organism evidence="5 6">
    <name type="scientific">Paenibacillus chartarius</name>
    <dbReference type="NCBI Taxonomy" id="747481"/>
    <lineage>
        <taxon>Bacteria</taxon>
        <taxon>Bacillati</taxon>
        <taxon>Bacillota</taxon>
        <taxon>Bacilli</taxon>
        <taxon>Bacillales</taxon>
        <taxon>Paenibacillaceae</taxon>
        <taxon>Paenibacillus</taxon>
    </lineage>
</organism>
<comment type="subcellular location">
    <subcellularLocation>
        <location evidence="2">Secreted</location>
    </subcellularLocation>
</comment>
<dbReference type="InterPro" id="IPR011050">
    <property type="entry name" value="Pectin_lyase_fold/virulence"/>
</dbReference>
<feature type="chain" id="PRO_5046987902" description="Pectate lyase domain-containing protein" evidence="3">
    <location>
        <begin position="24"/>
        <end position="553"/>
    </location>
</feature>
<dbReference type="EMBL" id="JBHLWN010000027">
    <property type="protein sequence ID" value="MFC0212262.1"/>
    <property type="molecule type" value="Genomic_DNA"/>
</dbReference>